<dbReference type="EMBL" id="JAAGMN010007565">
    <property type="protein sequence ID" value="NEE18797.1"/>
    <property type="molecule type" value="Genomic_DNA"/>
</dbReference>
<comment type="caution">
    <text evidence="1">The sequence shown here is derived from an EMBL/GenBank/DDBJ whole genome shotgun (WGS) entry which is preliminary data.</text>
</comment>
<reference evidence="1" key="1">
    <citation type="submission" date="2020-01" db="EMBL/GenBank/DDBJ databases">
        <title>Insect and environment-associated Actinomycetes.</title>
        <authorList>
            <person name="Currrie C."/>
            <person name="Chevrette M."/>
            <person name="Carlson C."/>
            <person name="Stubbendieck R."/>
            <person name="Wendt-Pienkowski E."/>
        </authorList>
    </citation>
    <scope>NUCLEOTIDE SEQUENCE</scope>
    <source>
        <strain evidence="1">SID7499</strain>
    </source>
</reference>
<proteinExistence type="predicted"/>
<dbReference type="AlphaFoldDB" id="A0A6G3XM79"/>
<evidence type="ECO:0000313" key="1">
    <source>
        <dbReference type="EMBL" id="NEE18797.1"/>
    </source>
</evidence>
<accession>A0A6G3XM79</accession>
<protein>
    <submittedName>
        <fullName evidence="1">Uncharacterized protein</fullName>
    </submittedName>
</protein>
<gene>
    <name evidence="1" type="ORF">G3M58_71540</name>
</gene>
<sequence length="45" mass="4907">MSIASDKNAQTQRTWHRELALRIAAGLVAKALWSLVQTAARVCGL</sequence>
<organism evidence="1">
    <name type="scientific">Streptomyces sp. SID7499</name>
    <dbReference type="NCBI Taxonomy" id="2706086"/>
    <lineage>
        <taxon>Bacteria</taxon>
        <taxon>Bacillati</taxon>
        <taxon>Actinomycetota</taxon>
        <taxon>Actinomycetes</taxon>
        <taxon>Kitasatosporales</taxon>
        <taxon>Streptomycetaceae</taxon>
        <taxon>Streptomyces</taxon>
    </lineage>
</organism>
<name>A0A6G3XM79_9ACTN</name>